<gene>
    <name evidence="7" type="ORF">CYMTET_5720</name>
</gene>
<dbReference type="Proteomes" id="UP001190700">
    <property type="component" value="Unassembled WGS sequence"/>
</dbReference>
<dbReference type="InterPro" id="IPR015421">
    <property type="entry name" value="PyrdxlP-dep_Trfase_major"/>
</dbReference>
<comment type="cofactor">
    <cofactor evidence="1">
        <name>pyridoxal 5'-phosphate</name>
        <dbReference type="ChEBI" id="CHEBI:597326"/>
    </cofactor>
</comment>
<evidence type="ECO:0000256" key="4">
    <source>
        <dbReference type="ARBA" id="ARBA00022679"/>
    </source>
</evidence>
<evidence type="ECO:0000256" key="1">
    <source>
        <dbReference type="ARBA" id="ARBA00001933"/>
    </source>
</evidence>
<dbReference type="InterPro" id="IPR005814">
    <property type="entry name" value="Aminotrans_3"/>
</dbReference>
<evidence type="ECO:0000256" key="6">
    <source>
        <dbReference type="RuleBase" id="RU003560"/>
    </source>
</evidence>
<protein>
    <recommendedName>
        <fullName evidence="9">Acetylornithine transaminase</fullName>
    </recommendedName>
</protein>
<dbReference type="PANTHER" id="PTHR43206:SF1">
    <property type="entry name" value="4-AMINOBUTYRATE AMINOTRANSFERASE, MITOCHONDRIAL"/>
    <property type="match status" value="1"/>
</dbReference>
<dbReference type="Gene3D" id="3.90.1150.10">
    <property type="entry name" value="Aspartate Aminotransferase, domain 1"/>
    <property type="match status" value="1"/>
</dbReference>
<dbReference type="EMBL" id="LGRX02001154">
    <property type="protein sequence ID" value="KAK3286742.1"/>
    <property type="molecule type" value="Genomic_DNA"/>
</dbReference>
<dbReference type="GO" id="GO:0009450">
    <property type="term" value="P:gamma-aminobutyric acid catabolic process"/>
    <property type="evidence" value="ECO:0007669"/>
    <property type="project" value="TreeGrafter"/>
</dbReference>
<evidence type="ECO:0000256" key="5">
    <source>
        <dbReference type="ARBA" id="ARBA00022898"/>
    </source>
</evidence>
<accession>A0AAE0LIS9</accession>
<proteinExistence type="inferred from homology"/>
<dbReference type="InterPro" id="IPR049704">
    <property type="entry name" value="Aminotrans_3_PPA_site"/>
</dbReference>
<dbReference type="GO" id="GO:0030170">
    <property type="term" value="F:pyridoxal phosphate binding"/>
    <property type="evidence" value="ECO:0007669"/>
    <property type="project" value="InterPro"/>
</dbReference>
<keyword evidence="5 6" id="KW-0663">Pyridoxal phosphate</keyword>
<comment type="caution">
    <text evidence="7">The sequence shown here is derived from an EMBL/GenBank/DDBJ whole genome shotgun (WGS) entry which is preliminary data.</text>
</comment>
<evidence type="ECO:0000256" key="3">
    <source>
        <dbReference type="ARBA" id="ARBA00022576"/>
    </source>
</evidence>
<keyword evidence="8" id="KW-1185">Reference proteome</keyword>
<evidence type="ECO:0000313" key="7">
    <source>
        <dbReference type="EMBL" id="KAK3286742.1"/>
    </source>
</evidence>
<dbReference type="InterPro" id="IPR015424">
    <property type="entry name" value="PyrdxlP-dep_Trfase"/>
</dbReference>
<organism evidence="7 8">
    <name type="scientific">Cymbomonas tetramitiformis</name>
    <dbReference type="NCBI Taxonomy" id="36881"/>
    <lineage>
        <taxon>Eukaryota</taxon>
        <taxon>Viridiplantae</taxon>
        <taxon>Chlorophyta</taxon>
        <taxon>Pyramimonadophyceae</taxon>
        <taxon>Pyramimonadales</taxon>
        <taxon>Pyramimonadaceae</taxon>
        <taxon>Cymbomonas</taxon>
    </lineage>
</organism>
<sequence length="519" mass="57912">MAPNTLPGTALNSDELTVYTLDSFATHADRTTCTESGSSLFASAPVKDETMVVDNGNGKTIEFDPLAMVYAKQFPGPKSKTVIADFRKLIRTYPWPFVVDVEACKGLYIHTVDGQRILDFAGLYGSLLLRYNHPRMTTPEVAAKLAVAATTKLANPDFLSVQCYDYYKLLHRIRPKSFSSEKTQVYVVNSGAEAVENCMKYALKLQQEKLEALGQLLPRARRFIYFDSGYHGRNVYTLSVTDIAHDPNIDDFNEQVVGNLKVPFPYIDHDAPHEENIARMEQSLAMVEELIEHYGHEVVGCIIETLQGAGGNRTAFPEFFTRLSLLLQEKKRYLIVDEVQTSGGCLGAVWSVDLLDLPYGPHALASAKKCANGVVYLRQALNDDGILDSTWGGSITDMTKFTEEWKIVEEENLIEAVPLKEKVLVNGLRRLQAKHGNEMVRNVRGIGLYQGFTTDEKSQICEIALQTESLFLLGAGPSTIRFRPPLDVTVEEIELMLSKLDVVLSRVQSFKSGLYQFAE</sequence>
<comment type="similarity">
    <text evidence="2 6">Belongs to the class-III pyridoxal-phosphate-dependent aminotransferase family.</text>
</comment>
<dbReference type="InterPro" id="IPR015422">
    <property type="entry name" value="PyrdxlP-dep_Trfase_small"/>
</dbReference>
<evidence type="ECO:0000313" key="8">
    <source>
        <dbReference type="Proteomes" id="UP001190700"/>
    </source>
</evidence>
<dbReference type="SUPFAM" id="SSF53383">
    <property type="entry name" value="PLP-dependent transferases"/>
    <property type="match status" value="1"/>
</dbReference>
<keyword evidence="3" id="KW-0032">Aminotransferase</keyword>
<dbReference type="GO" id="GO:0005739">
    <property type="term" value="C:mitochondrion"/>
    <property type="evidence" value="ECO:0007669"/>
    <property type="project" value="TreeGrafter"/>
</dbReference>
<reference evidence="7 8" key="1">
    <citation type="journal article" date="2015" name="Genome Biol. Evol.">
        <title>Comparative Genomics of a Bacterivorous Green Alga Reveals Evolutionary Causalities and Consequences of Phago-Mixotrophic Mode of Nutrition.</title>
        <authorList>
            <person name="Burns J.A."/>
            <person name="Paasch A."/>
            <person name="Narechania A."/>
            <person name="Kim E."/>
        </authorList>
    </citation>
    <scope>NUCLEOTIDE SEQUENCE [LARGE SCALE GENOMIC DNA]</scope>
    <source>
        <strain evidence="7 8">PLY_AMNH</strain>
    </source>
</reference>
<dbReference type="PROSITE" id="PS00600">
    <property type="entry name" value="AA_TRANSFER_CLASS_3"/>
    <property type="match status" value="1"/>
</dbReference>
<evidence type="ECO:0008006" key="9">
    <source>
        <dbReference type="Google" id="ProtNLM"/>
    </source>
</evidence>
<dbReference type="PIRSF" id="PIRSF000521">
    <property type="entry name" value="Transaminase_4ab_Lys_Orn"/>
    <property type="match status" value="1"/>
</dbReference>
<dbReference type="Gene3D" id="3.40.640.10">
    <property type="entry name" value="Type I PLP-dependent aspartate aminotransferase-like (Major domain)"/>
    <property type="match status" value="1"/>
</dbReference>
<dbReference type="GO" id="GO:0008483">
    <property type="term" value="F:transaminase activity"/>
    <property type="evidence" value="ECO:0007669"/>
    <property type="project" value="UniProtKB-KW"/>
</dbReference>
<dbReference type="PANTHER" id="PTHR43206">
    <property type="entry name" value="AMINOTRANSFERASE"/>
    <property type="match status" value="1"/>
</dbReference>
<name>A0AAE0LIS9_9CHLO</name>
<dbReference type="Pfam" id="PF00202">
    <property type="entry name" value="Aminotran_3"/>
    <property type="match status" value="1"/>
</dbReference>
<evidence type="ECO:0000256" key="2">
    <source>
        <dbReference type="ARBA" id="ARBA00008954"/>
    </source>
</evidence>
<keyword evidence="4" id="KW-0808">Transferase</keyword>
<dbReference type="AlphaFoldDB" id="A0AAE0LIS9"/>